<evidence type="ECO:0000256" key="1">
    <source>
        <dbReference type="SAM" id="Coils"/>
    </source>
</evidence>
<feature type="region of interest" description="Disordered" evidence="2">
    <location>
        <begin position="122"/>
        <end position="149"/>
    </location>
</feature>
<name>A0A9P5ZJP5_PLEER</name>
<keyword evidence="1" id="KW-0175">Coiled coil</keyword>
<feature type="compositionally biased region" description="Low complexity" evidence="2">
    <location>
        <begin position="122"/>
        <end position="145"/>
    </location>
</feature>
<feature type="coiled-coil region" evidence="1">
    <location>
        <begin position="209"/>
        <end position="250"/>
    </location>
</feature>
<dbReference type="OrthoDB" id="10380832at2759"/>
<sequence>METGDTSNPNQTTLCITHTQQHLAFMASTFTIASSAGNWITRQAPSVLYTFPSDLASQLRVEMPMEGVERLPSGLIEDVPKDAVALIAAPQGDAEMNDDPESDGTMPRKRLKAISGADTDCGCNTRRGGETTRTAGSRSASIQEAASEEEGGVTSERLVILEASQANLSVKFTSAQLLARAQDINLREELVERLWAQTQRNQLEMQALALQLDQERAGYLNQLANKEDEVQALRQDQVRLQQHLQSAELRAASVEPVVILAKECGRRNYEVEETCTDARTTNLEI</sequence>
<evidence type="ECO:0000313" key="3">
    <source>
        <dbReference type="EMBL" id="KAF9488642.1"/>
    </source>
</evidence>
<proteinExistence type="predicted"/>
<evidence type="ECO:0000313" key="4">
    <source>
        <dbReference type="Proteomes" id="UP000807025"/>
    </source>
</evidence>
<evidence type="ECO:0000256" key="2">
    <source>
        <dbReference type="SAM" id="MobiDB-lite"/>
    </source>
</evidence>
<protein>
    <submittedName>
        <fullName evidence="3">Uncharacterized protein</fullName>
    </submittedName>
</protein>
<keyword evidence="4" id="KW-1185">Reference proteome</keyword>
<gene>
    <name evidence="3" type="ORF">BDN71DRAFT_1512886</name>
</gene>
<dbReference type="Proteomes" id="UP000807025">
    <property type="component" value="Unassembled WGS sequence"/>
</dbReference>
<reference evidence="3" key="1">
    <citation type="submission" date="2020-11" db="EMBL/GenBank/DDBJ databases">
        <authorList>
            <consortium name="DOE Joint Genome Institute"/>
            <person name="Ahrendt S."/>
            <person name="Riley R."/>
            <person name="Andreopoulos W."/>
            <person name="Labutti K."/>
            <person name="Pangilinan J."/>
            <person name="Ruiz-Duenas F.J."/>
            <person name="Barrasa J.M."/>
            <person name="Sanchez-Garcia M."/>
            <person name="Camarero S."/>
            <person name="Miyauchi S."/>
            <person name="Serrano A."/>
            <person name="Linde D."/>
            <person name="Babiker R."/>
            <person name="Drula E."/>
            <person name="Ayuso-Fernandez I."/>
            <person name="Pacheco R."/>
            <person name="Padilla G."/>
            <person name="Ferreira P."/>
            <person name="Barriuso J."/>
            <person name="Kellner H."/>
            <person name="Castanera R."/>
            <person name="Alfaro M."/>
            <person name="Ramirez L."/>
            <person name="Pisabarro A.G."/>
            <person name="Kuo A."/>
            <person name="Tritt A."/>
            <person name="Lipzen A."/>
            <person name="He G."/>
            <person name="Yan M."/>
            <person name="Ng V."/>
            <person name="Cullen D."/>
            <person name="Martin F."/>
            <person name="Rosso M.-N."/>
            <person name="Henrissat B."/>
            <person name="Hibbett D."/>
            <person name="Martinez A.T."/>
            <person name="Grigoriev I.V."/>
        </authorList>
    </citation>
    <scope>NUCLEOTIDE SEQUENCE</scope>
    <source>
        <strain evidence="3">ATCC 90797</strain>
    </source>
</reference>
<organism evidence="3 4">
    <name type="scientific">Pleurotus eryngii</name>
    <name type="common">Boletus of the steppes</name>
    <dbReference type="NCBI Taxonomy" id="5323"/>
    <lineage>
        <taxon>Eukaryota</taxon>
        <taxon>Fungi</taxon>
        <taxon>Dikarya</taxon>
        <taxon>Basidiomycota</taxon>
        <taxon>Agaricomycotina</taxon>
        <taxon>Agaricomycetes</taxon>
        <taxon>Agaricomycetidae</taxon>
        <taxon>Agaricales</taxon>
        <taxon>Pleurotineae</taxon>
        <taxon>Pleurotaceae</taxon>
        <taxon>Pleurotus</taxon>
    </lineage>
</organism>
<dbReference type="AlphaFoldDB" id="A0A9P5ZJP5"/>
<dbReference type="EMBL" id="MU154704">
    <property type="protein sequence ID" value="KAF9488642.1"/>
    <property type="molecule type" value="Genomic_DNA"/>
</dbReference>
<accession>A0A9P5ZJP5</accession>
<comment type="caution">
    <text evidence="3">The sequence shown here is derived from an EMBL/GenBank/DDBJ whole genome shotgun (WGS) entry which is preliminary data.</text>
</comment>